<dbReference type="RefSeq" id="WP_218325556.1">
    <property type="nucleotide sequence ID" value="NZ_JAHUZB010000003.1"/>
</dbReference>
<feature type="DNA-binding region" description="H-T-H motif" evidence="2">
    <location>
        <begin position="32"/>
        <end position="51"/>
    </location>
</feature>
<feature type="domain" description="HTH tetR-type" evidence="3">
    <location>
        <begin position="9"/>
        <end position="69"/>
    </location>
</feature>
<proteinExistence type="predicted"/>
<evidence type="ECO:0000256" key="1">
    <source>
        <dbReference type="ARBA" id="ARBA00023125"/>
    </source>
</evidence>
<evidence type="ECO:0000256" key="2">
    <source>
        <dbReference type="PROSITE-ProRule" id="PRU00335"/>
    </source>
</evidence>
<evidence type="ECO:0000313" key="4">
    <source>
        <dbReference type="EMBL" id="MBV7390491.1"/>
    </source>
</evidence>
<dbReference type="PROSITE" id="PS50977">
    <property type="entry name" value="HTH_TETR_2"/>
    <property type="match status" value="1"/>
</dbReference>
<evidence type="ECO:0000259" key="3">
    <source>
        <dbReference type="PROSITE" id="PS50977"/>
    </source>
</evidence>
<dbReference type="Pfam" id="PF00440">
    <property type="entry name" value="TetR_N"/>
    <property type="match status" value="1"/>
</dbReference>
<keyword evidence="1 2" id="KW-0238">DNA-binding</keyword>
<dbReference type="PANTHER" id="PTHR30328:SF54">
    <property type="entry name" value="HTH-TYPE TRANSCRIPTIONAL REPRESSOR SCO4008"/>
    <property type="match status" value="1"/>
</dbReference>
<dbReference type="InterPro" id="IPR001647">
    <property type="entry name" value="HTH_TetR"/>
</dbReference>
<name>A0ABS6TC79_9ENTE</name>
<dbReference type="PANTHER" id="PTHR30328">
    <property type="entry name" value="TRANSCRIPTIONAL REPRESSOR"/>
    <property type="match status" value="1"/>
</dbReference>
<organism evidence="4 5">
    <name type="scientific">Enterococcus alishanensis</name>
    <dbReference type="NCBI Taxonomy" id="1303817"/>
    <lineage>
        <taxon>Bacteria</taxon>
        <taxon>Bacillati</taxon>
        <taxon>Bacillota</taxon>
        <taxon>Bacilli</taxon>
        <taxon>Lactobacillales</taxon>
        <taxon>Enterococcaceae</taxon>
        <taxon>Enterococcus</taxon>
    </lineage>
</organism>
<evidence type="ECO:0000313" key="5">
    <source>
        <dbReference type="Proteomes" id="UP000774130"/>
    </source>
</evidence>
<comment type="caution">
    <text evidence="4">The sequence shown here is derived from an EMBL/GenBank/DDBJ whole genome shotgun (WGS) entry which is preliminary data.</text>
</comment>
<dbReference type="InterPro" id="IPR050109">
    <property type="entry name" value="HTH-type_TetR-like_transc_reg"/>
</dbReference>
<reference evidence="4 5" key="1">
    <citation type="submission" date="2021-06" db="EMBL/GenBank/DDBJ databases">
        <title>Enterococcus alishanensis sp. nov., a novel lactic acid bacterium isolated from fresh coffee beans.</title>
        <authorList>
            <person name="Chen Y.-S."/>
        </authorList>
    </citation>
    <scope>NUCLEOTIDE SEQUENCE [LARGE SCALE GENOMIC DNA]</scope>
    <source>
        <strain evidence="4 5">ALS3</strain>
    </source>
</reference>
<accession>A0ABS6TC79</accession>
<dbReference type="EMBL" id="JAHUZB010000003">
    <property type="protein sequence ID" value="MBV7390491.1"/>
    <property type="molecule type" value="Genomic_DNA"/>
</dbReference>
<keyword evidence="5" id="KW-1185">Reference proteome</keyword>
<gene>
    <name evidence="4" type="ORF">KUA55_07355</name>
</gene>
<protein>
    <submittedName>
        <fullName evidence="4">TetR/AcrR family transcriptional regulator</fullName>
    </submittedName>
</protein>
<dbReference type="Proteomes" id="UP000774130">
    <property type="component" value="Unassembled WGS sequence"/>
</dbReference>
<sequence>MEQLLNMPKERKEALLNAALKEFTQRGFDQASTNEIAKNSGISKSLMFHYVKNKQELFMLVYDYFHQLIHQEYYLKLDLEQKDVFVRLRQSYLLQIQILQTYPDVLLIENLKGDTKSEVINSFLASKEDQASFNCQVDLFKHIDTSKFRENVNIEKAKKVILWSNQGLINELLADEEILDLTKTTQLLDEYLAELRKLFYVDEE</sequence>